<evidence type="ECO:0000313" key="3">
    <source>
        <dbReference type="Proteomes" id="UP000010411"/>
    </source>
</evidence>
<dbReference type="RefSeq" id="WP_009298618.1">
    <property type="nucleotide sequence ID" value="NZ_AEJC01000067.1"/>
</dbReference>
<dbReference type="EMBL" id="AEJC01000067">
    <property type="protein sequence ID" value="EKX68564.1"/>
    <property type="molecule type" value="Genomic_DNA"/>
</dbReference>
<feature type="non-terminal residue" evidence="2">
    <location>
        <position position="1"/>
    </location>
</feature>
<dbReference type="Proteomes" id="UP000010411">
    <property type="component" value="Unassembled WGS sequence"/>
</dbReference>
<proteinExistence type="predicted"/>
<accession>L1L6Y4</accession>
<protein>
    <submittedName>
        <fullName evidence="2">Uncharacterized protein</fullName>
    </submittedName>
</protein>
<feature type="compositionally biased region" description="Basic residues" evidence="1">
    <location>
        <begin position="39"/>
        <end position="48"/>
    </location>
</feature>
<sequence length="78" mass="8993">EPRSRPSTFATRTVRFSPYAVTRPSPAQRGSYALTSIPRKSRRARHRRIEVPYTPLPLPCEHHEPPLSGPDSRLHRRP</sequence>
<organism evidence="2 3">
    <name type="scientific">Streptomyces ipomoeae 91-03</name>
    <dbReference type="NCBI Taxonomy" id="698759"/>
    <lineage>
        <taxon>Bacteria</taxon>
        <taxon>Bacillati</taxon>
        <taxon>Actinomycetota</taxon>
        <taxon>Actinomycetes</taxon>
        <taxon>Kitasatosporales</taxon>
        <taxon>Streptomycetaceae</taxon>
        <taxon>Streptomyces</taxon>
    </lineage>
</organism>
<evidence type="ECO:0000313" key="2">
    <source>
        <dbReference type="EMBL" id="EKX68564.1"/>
    </source>
</evidence>
<gene>
    <name evidence="2" type="ORF">STRIP9103_01809</name>
</gene>
<evidence type="ECO:0000256" key="1">
    <source>
        <dbReference type="SAM" id="MobiDB-lite"/>
    </source>
</evidence>
<dbReference type="AlphaFoldDB" id="L1L6Y4"/>
<comment type="caution">
    <text evidence="2">The sequence shown here is derived from an EMBL/GenBank/DDBJ whole genome shotgun (WGS) entry which is preliminary data.</text>
</comment>
<reference evidence="2 3" key="1">
    <citation type="submission" date="2012-11" db="EMBL/GenBank/DDBJ databases">
        <authorList>
            <person name="Huguet-Tapia J.C."/>
            <person name="Durkin A.S."/>
            <person name="Pettis G.S."/>
            <person name="Badger J.H."/>
        </authorList>
    </citation>
    <scope>NUCLEOTIDE SEQUENCE [LARGE SCALE GENOMIC DNA]</scope>
    <source>
        <strain evidence="2 3">91-03</strain>
    </source>
</reference>
<name>L1L6Y4_9ACTN</name>
<feature type="region of interest" description="Disordered" evidence="1">
    <location>
        <begin position="21"/>
        <end position="78"/>
    </location>
</feature>
<keyword evidence="3" id="KW-1185">Reference proteome</keyword>